<dbReference type="InterPro" id="IPR004821">
    <property type="entry name" value="Cyt_trans-like"/>
</dbReference>
<feature type="binding site" evidence="8">
    <location>
        <begin position="143"/>
        <end position="146"/>
    </location>
    <ligand>
        <name>ATP</name>
        <dbReference type="ChEBI" id="CHEBI:30616"/>
    </ligand>
</feature>
<comment type="catalytic activity">
    <reaction evidence="7 8">
        <text>(R)-pantoate + beta-alanine + ATP = (R)-pantothenate + AMP + diphosphate + H(+)</text>
        <dbReference type="Rhea" id="RHEA:10912"/>
        <dbReference type="ChEBI" id="CHEBI:15378"/>
        <dbReference type="ChEBI" id="CHEBI:15980"/>
        <dbReference type="ChEBI" id="CHEBI:29032"/>
        <dbReference type="ChEBI" id="CHEBI:30616"/>
        <dbReference type="ChEBI" id="CHEBI:33019"/>
        <dbReference type="ChEBI" id="CHEBI:57966"/>
        <dbReference type="ChEBI" id="CHEBI:456215"/>
        <dbReference type="EC" id="6.3.2.1"/>
    </reaction>
</comment>
<evidence type="ECO:0000313" key="9">
    <source>
        <dbReference type="EMBL" id="QEP39871.1"/>
    </source>
</evidence>
<keyword evidence="6 8" id="KW-0067">ATP-binding</keyword>
<feature type="binding site" evidence="8">
    <location>
        <position position="58"/>
    </location>
    <ligand>
        <name>beta-alanine</name>
        <dbReference type="ChEBI" id="CHEBI:57966"/>
    </ligand>
</feature>
<feature type="binding site" evidence="8">
    <location>
        <position position="172"/>
    </location>
    <ligand>
        <name>ATP</name>
        <dbReference type="ChEBI" id="CHEBI:30616"/>
    </ligand>
</feature>
<dbReference type="PANTHER" id="PTHR21299:SF1">
    <property type="entry name" value="PANTOATE--BETA-ALANINE LIGASE"/>
    <property type="match status" value="1"/>
</dbReference>
<evidence type="ECO:0000256" key="6">
    <source>
        <dbReference type="ARBA" id="ARBA00022840"/>
    </source>
</evidence>
<comment type="subcellular location">
    <subcellularLocation>
        <location evidence="8">Cytoplasm</location>
    </subcellularLocation>
</comment>
<evidence type="ECO:0000256" key="4">
    <source>
        <dbReference type="ARBA" id="ARBA00022655"/>
    </source>
</evidence>
<dbReference type="GO" id="GO:0005524">
    <property type="term" value="F:ATP binding"/>
    <property type="evidence" value="ECO:0007669"/>
    <property type="project" value="UniProtKB-KW"/>
</dbReference>
<organism evidence="9 10">
    <name type="scientific">Arcobacter porcinus</name>
    <dbReference type="NCBI Taxonomy" id="1935204"/>
    <lineage>
        <taxon>Bacteria</taxon>
        <taxon>Pseudomonadati</taxon>
        <taxon>Campylobacterota</taxon>
        <taxon>Epsilonproteobacteria</taxon>
        <taxon>Campylobacterales</taxon>
        <taxon>Arcobacteraceae</taxon>
        <taxon>Arcobacter</taxon>
    </lineage>
</organism>
<dbReference type="CDD" id="cd00560">
    <property type="entry name" value="PanC"/>
    <property type="match status" value="1"/>
</dbReference>
<dbReference type="GO" id="GO:0005829">
    <property type="term" value="C:cytosol"/>
    <property type="evidence" value="ECO:0007669"/>
    <property type="project" value="TreeGrafter"/>
</dbReference>
<keyword evidence="4 8" id="KW-0566">Pantothenate biosynthesis</keyword>
<dbReference type="NCBIfam" id="TIGR00125">
    <property type="entry name" value="cyt_tran_rel"/>
    <property type="match status" value="1"/>
</dbReference>
<accession>A0A5C2HER0</accession>
<feature type="binding site" evidence="8">
    <location>
        <position position="149"/>
    </location>
    <ligand>
        <name>(R)-pantoate</name>
        <dbReference type="ChEBI" id="CHEBI:15980"/>
    </ligand>
</feature>
<proteinExistence type="inferred from homology"/>
<dbReference type="KEGG" id="apoc:APORC_0238"/>
<reference evidence="9 10" key="1">
    <citation type="submission" date="2019-09" db="EMBL/GenBank/DDBJ databases">
        <title>Complete genome sequencing of four Arcobacter species reveals a diverse suite of mobile elements.</title>
        <authorList>
            <person name="Miller W.G."/>
            <person name="Yee E."/>
            <person name="Bono J.L."/>
        </authorList>
    </citation>
    <scope>NUCLEOTIDE SEQUENCE [LARGE SCALE GENOMIC DNA]</scope>
    <source>
        <strain evidence="9 10">CCUG 56899</strain>
    </source>
</reference>
<dbReference type="InterPro" id="IPR003721">
    <property type="entry name" value="Pantoate_ligase"/>
</dbReference>
<feature type="binding site" evidence="8">
    <location>
        <begin position="180"/>
        <end position="183"/>
    </location>
    <ligand>
        <name>ATP</name>
        <dbReference type="ChEBI" id="CHEBI:30616"/>
    </ligand>
</feature>
<dbReference type="AlphaFoldDB" id="A0A5C2HER0"/>
<dbReference type="EMBL" id="CP036246">
    <property type="protein sequence ID" value="QEP39871.1"/>
    <property type="molecule type" value="Genomic_DNA"/>
</dbReference>
<comment type="similarity">
    <text evidence="2 8">Belongs to the pantothenate synthetase family.</text>
</comment>
<comment type="subunit">
    <text evidence="8">Homodimer.</text>
</comment>
<evidence type="ECO:0000313" key="10">
    <source>
        <dbReference type="Proteomes" id="UP000322644"/>
    </source>
</evidence>
<evidence type="ECO:0000256" key="3">
    <source>
        <dbReference type="ARBA" id="ARBA00022598"/>
    </source>
</evidence>
<dbReference type="NCBIfam" id="TIGR00018">
    <property type="entry name" value="panC"/>
    <property type="match status" value="1"/>
</dbReference>
<dbReference type="Gene3D" id="3.30.1300.10">
    <property type="entry name" value="Pantoate-beta-alanine ligase, C-terminal domain"/>
    <property type="match status" value="1"/>
</dbReference>
<dbReference type="Pfam" id="PF02569">
    <property type="entry name" value="Pantoate_ligase"/>
    <property type="match status" value="1"/>
</dbReference>
<dbReference type="InterPro" id="IPR042176">
    <property type="entry name" value="Pantoate_ligase_C"/>
</dbReference>
<dbReference type="PANTHER" id="PTHR21299">
    <property type="entry name" value="CYTIDYLATE KINASE/PANTOATE-BETA-ALANINE LIGASE"/>
    <property type="match status" value="1"/>
</dbReference>
<dbReference type="RefSeq" id="WP_066175990.1">
    <property type="nucleotide sequence ID" value="NZ_CP036246.2"/>
</dbReference>
<keyword evidence="3 8" id="KW-0436">Ligase</keyword>
<evidence type="ECO:0000256" key="1">
    <source>
        <dbReference type="ARBA" id="ARBA00004990"/>
    </source>
</evidence>
<comment type="function">
    <text evidence="8">Catalyzes the condensation of pantoate with beta-alanine in an ATP-dependent reaction via a pantoyl-adenylate intermediate.</text>
</comment>
<sequence>MKIVKTIEELKEIRKELNGTIGFVPTMGALHDGHISLIKEARANNDFVIVSIFVNPTQFLPNEDLSSYPRKAEADAKICQMCKVDFLFMPEVSTMYENSEVLIKAPQNSYVLEGFTRPGHFDGVLQVVLKLFNLTRPTNAYFGKKDAQQLTLIQQMVKNLFLNINIVPCPIIRENSGLALSSRNVYLDANQKIEALKISKSIYMAGNLIARGERDSQIVINKIYEVLENLDVEYVKVVDNNFNEIKVIEPKNTIILVVVRFGKIRLLDNIWM</sequence>
<comment type="pathway">
    <text evidence="1 8">Cofactor biosynthesis; (R)-pantothenate biosynthesis; (R)-pantothenate from (R)-pantoate and beta-alanine: step 1/1.</text>
</comment>
<feature type="binding site" evidence="8">
    <location>
        <begin position="27"/>
        <end position="34"/>
    </location>
    <ligand>
        <name>ATP</name>
        <dbReference type="ChEBI" id="CHEBI:30616"/>
    </ligand>
</feature>
<name>A0A5C2HER0_9BACT</name>
<reference evidence="9 10" key="2">
    <citation type="submission" date="2019-09" db="EMBL/GenBank/DDBJ databases">
        <title>Taxonomic note: a critical rebuttal of the proposed division of the genus Arcobacter into six genera, emended descriptions of Arcobacter anaerophilus and the genus Arcobacter, and an assessment of genus-level boundaries for Epsilonproteobacteria using in silico genomic comparator tools.</title>
        <authorList>
            <person name="On S.L.W."/>
            <person name="Miller W.G."/>
            <person name="Biggs P."/>
            <person name="Cornelius A."/>
            <person name="Vandamme P."/>
        </authorList>
    </citation>
    <scope>NUCLEOTIDE SEQUENCE [LARGE SCALE GENOMIC DNA]</scope>
    <source>
        <strain evidence="9 10">CCUG 56899</strain>
    </source>
</reference>
<gene>
    <name evidence="8 9" type="primary">panC</name>
    <name evidence="9" type="ORF">APORC_0238</name>
</gene>
<dbReference type="GO" id="GO:0015940">
    <property type="term" value="P:pantothenate biosynthetic process"/>
    <property type="evidence" value="ECO:0007669"/>
    <property type="project" value="UniProtKB-UniRule"/>
</dbReference>
<evidence type="ECO:0000256" key="8">
    <source>
        <dbReference type="HAMAP-Rule" id="MF_00158"/>
    </source>
</evidence>
<comment type="miscellaneous">
    <text evidence="8">The reaction proceeds by a bi uni uni bi ping pong mechanism.</text>
</comment>
<dbReference type="Gene3D" id="3.40.50.620">
    <property type="entry name" value="HUPs"/>
    <property type="match status" value="1"/>
</dbReference>
<dbReference type="Proteomes" id="UP000322644">
    <property type="component" value="Chromosome"/>
</dbReference>
<evidence type="ECO:0000256" key="2">
    <source>
        <dbReference type="ARBA" id="ARBA00009256"/>
    </source>
</evidence>
<keyword evidence="8" id="KW-0963">Cytoplasm</keyword>
<dbReference type="SUPFAM" id="SSF52374">
    <property type="entry name" value="Nucleotidylyl transferase"/>
    <property type="match status" value="1"/>
</dbReference>
<evidence type="ECO:0000256" key="5">
    <source>
        <dbReference type="ARBA" id="ARBA00022741"/>
    </source>
</evidence>
<dbReference type="InterPro" id="IPR014729">
    <property type="entry name" value="Rossmann-like_a/b/a_fold"/>
</dbReference>
<dbReference type="UniPathway" id="UPA00028">
    <property type="reaction ID" value="UER00005"/>
</dbReference>
<feature type="active site" description="Proton donor" evidence="8">
    <location>
        <position position="34"/>
    </location>
</feature>
<dbReference type="EC" id="6.3.2.1" evidence="8"/>
<feature type="binding site" evidence="8">
    <location>
        <position position="58"/>
    </location>
    <ligand>
        <name>(R)-pantoate</name>
        <dbReference type="ChEBI" id="CHEBI:15980"/>
    </ligand>
</feature>
<keyword evidence="5 8" id="KW-0547">Nucleotide-binding</keyword>
<evidence type="ECO:0000256" key="7">
    <source>
        <dbReference type="ARBA" id="ARBA00048258"/>
    </source>
</evidence>
<dbReference type="GO" id="GO:0004592">
    <property type="term" value="F:pantoate-beta-alanine ligase activity"/>
    <property type="evidence" value="ECO:0007669"/>
    <property type="project" value="UniProtKB-UniRule"/>
</dbReference>
<dbReference type="HAMAP" id="MF_00158">
    <property type="entry name" value="PanC"/>
    <property type="match status" value="1"/>
</dbReference>
<protein>
    <recommendedName>
        <fullName evidence="8">Pantothenate synthetase</fullName>
        <shortName evidence="8">PS</shortName>
        <ecNumber evidence="8">6.3.2.1</ecNumber>
    </recommendedName>
    <alternativeName>
        <fullName evidence="8">Pantoate--beta-alanine ligase</fullName>
    </alternativeName>
    <alternativeName>
        <fullName evidence="8">Pantoate-activating enzyme</fullName>
    </alternativeName>
</protein>